<comment type="similarity">
    <text evidence="2 14">Belongs to the cytochrome c oxidase subunit 3 family.</text>
</comment>
<name>A0A5C5VJE3_9BACT</name>
<dbReference type="PANTHER" id="PTHR11403:SF2">
    <property type="entry name" value="CYTOCHROME BO(3) UBIQUINOL OXIDASE SUBUNIT 3"/>
    <property type="match status" value="1"/>
</dbReference>
<evidence type="ECO:0000256" key="3">
    <source>
        <dbReference type="ARBA" id="ARBA00011700"/>
    </source>
</evidence>
<dbReference type="GO" id="GO:0004129">
    <property type="term" value="F:cytochrome-c oxidase activity"/>
    <property type="evidence" value="ECO:0007669"/>
    <property type="project" value="InterPro"/>
</dbReference>
<dbReference type="EMBL" id="SJPF01000001">
    <property type="protein sequence ID" value="TWT38718.1"/>
    <property type="molecule type" value="Genomic_DNA"/>
</dbReference>
<dbReference type="PANTHER" id="PTHR11403">
    <property type="entry name" value="CYTOCHROME C OXIDASE SUBUNIT III"/>
    <property type="match status" value="1"/>
</dbReference>
<evidence type="ECO:0000256" key="14">
    <source>
        <dbReference type="RuleBase" id="RU003376"/>
    </source>
</evidence>
<dbReference type="SUPFAM" id="SSF81452">
    <property type="entry name" value="Cytochrome c oxidase subunit III-like"/>
    <property type="match status" value="1"/>
</dbReference>
<feature type="transmembrane region" description="Helical" evidence="15">
    <location>
        <begin position="95"/>
        <end position="115"/>
    </location>
</feature>
<dbReference type="InterPro" id="IPR013833">
    <property type="entry name" value="Cyt_c_oxidase_su3_a-hlx"/>
</dbReference>
<evidence type="ECO:0000256" key="9">
    <source>
        <dbReference type="ARBA" id="ARBA00025694"/>
    </source>
</evidence>
<keyword evidence="7 15" id="KW-1133">Transmembrane helix</keyword>
<evidence type="ECO:0000256" key="6">
    <source>
        <dbReference type="ARBA" id="ARBA00022692"/>
    </source>
</evidence>
<evidence type="ECO:0000256" key="8">
    <source>
        <dbReference type="ARBA" id="ARBA00023136"/>
    </source>
</evidence>
<dbReference type="AlphaFoldDB" id="A0A5C5VJE3"/>
<evidence type="ECO:0000256" key="7">
    <source>
        <dbReference type="ARBA" id="ARBA00022989"/>
    </source>
</evidence>
<feature type="transmembrane region" description="Helical" evidence="15">
    <location>
        <begin position="179"/>
        <end position="199"/>
    </location>
</feature>
<evidence type="ECO:0000256" key="5">
    <source>
        <dbReference type="ARBA" id="ARBA00022475"/>
    </source>
</evidence>
<accession>A0A5C5VJE3</accession>
<dbReference type="InterPro" id="IPR035973">
    <property type="entry name" value="Cyt_c_oxidase_su3-like_sf"/>
</dbReference>
<evidence type="ECO:0000256" key="13">
    <source>
        <dbReference type="ARBA" id="ARBA00032717"/>
    </source>
</evidence>
<dbReference type="InterPro" id="IPR000298">
    <property type="entry name" value="Cyt_c_oxidase-like_su3"/>
</dbReference>
<keyword evidence="6 14" id="KW-0812">Transmembrane</keyword>
<evidence type="ECO:0000256" key="11">
    <source>
        <dbReference type="ARBA" id="ARBA00031884"/>
    </source>
</evidence>
<dbReference type="Proteomes" id="UP000318878">
    <property type="component" value="Unassembled WGS sequence"/>
</dbReference>
<dbReference type="InterPro" id="IPR024791">
    <property type="entry name" value="Cyt_c/ubiquinol_Oxase_su3"/>
</dbReference>
<dbReference type="PROSITE" id="PS50253">
    <property type="entry name" value="COX3"/>
    <property type="match status" value="1"/>
</dbReference>
<evidence type="ECO:0000259" key="16">
    <source>
        <dbReference type="PROSITE" id="PS50253"/>
    </source>
</evidence>
<sequence length="200" mass="21919">MSNSTADELPPIESSEFPLTTAQVGMTAFLCSEAAFFSTLVVAYLIYLGEDQSGPTPAESLSLTRAVINSAFLLGSSGTIMLAMNARKANSLSGFSIWMFLTITLGVLFLVGTAYEWEELIYKDGLTIGRNLFGTTFYTLIGFHAFHVTVGLILLTIITCLERAGRISPDAEAPELVSWYWHFVDAVWIVIFGVVYWMGT</sequence>
<comment type="subcellular location">
    <subcellularLocation>
        <location evidence="1 14">Cell membrane</location>
        <topology evidence="1 14">Multi-pass membrane protein</topology>
    </subcellularLocation>
</comment>
<evidence type="ECO:0000313" key="17">
    <source>
        <dbReference type="EMBL" id="TWT38718.1"/>
    </source>
</evidence>
<evidence type="ECO:0000256" key="4">
    <source>
        <dbReference type="ARBA" id="ARBA00014687"/>
    </source>
</evidence>
<feature type="transmembrane region" description="Helical" evidence="15">
    <location>
        <begin position="135"/>
        <end position="158"/>
    </location>
</feature>
<proteinExistence type="inferred from homology"/>
<keyword evidence="17" id="KW-0560">Oxidoreductase</keyword>
<organism evidence="17 18">
    <name type="scientific">Blastopirellula retiformator</name>
    <dbReference type="NCBI Taxonomy" id="2527970"/>
    <lineage>
        <taxon>Bacteria</taxon>
        <taxon>Pseudomonadati</taxon>
        <taxon>Planctomycetota</taxon>
        <taxon>Planctomycetia</taxon>
        <taxon>Pirellulales</taxon>
        <taxon>Pirellulaceae</taxon>
        <taxon>Blastopirellula</taxon>
    </lineage>
</organism>
<comment type="function">
    <text evidence="9">Cytochrome bo(3) ubiquinol terminal oxidase is the component of the aerobic respiratory chain of E.coli that predominates when cells are grown at high aeration. Has proton pump activity across the membrane in addition to electron transfer, pumping 2 protons/electron.</text>
</comment>
<reference evidence="17 18" key="1">
    <citation type="submission" date="2019-02" db="EMBL/GenBank/DDBJ databases">
        <title>Deep-cultivation of Planctomycetes and their phenomic and genomic characterization uncovers novel biology.</title>
        <authorList>
            <person name="Wiegand S."/>
            <person name="Jogler M."/>
            <person name="Boedeker C."/>
            <person name="Pinto D."/>
            <person name="Vollmers J."/>
            <person name="Rivas-Marin E."/>
            <person name="Kohn T."/>
            <person name="Peeters S.H."/>
            <person name="Heuer A."/>
            <person name="Rast P."/>
            <person name="Oberbeckmann S."/>
            <person name="Bunk B."/>
            <person name="Jeske O."/>
            <person name="Meyerdierks A."/>
            <person name="Storesund J.E."/>
            <person name="Kallscheuer N."/>
            <person name="Luecker S."/>
            <person name="Lage O.M."/>
            <person name="Pohl T."/>
            <person name="Merkel B.J."/>
            <person name="Hornburger P."/>
            <person name="Mueller R.-W."/>
            <person name="Bruemmer F."/>
            <person name="Labrenz M."/>
            <person name="Spormann A.M."/>
            <person name="Op Den Camp H."/>
            <person name="Overmann J."/>
            <person name="Amann R."/>
            <person name="Jetten M.S.M."/>
            <person name="Mascher T."/>
            <person name="Medema M.H."/>
            <person name="Devos D.P."/>
            <person name="Kaster A.-K."/>
            <person name="Ovreas L."/>
            <person name="Rohde M."/>
            <person name="Galperin M.Y."/>
            <person name="Jogler C."/>
        </authorList>
    </citation>
    <scope>NUCLEOTIDE SEQUENCE [LARGE SCALE GENOMIC DNA]</scope>
    <source>
        <strain evidence="17 18">Enr8</strain>
    </source>
</reference>
<dbReference type="RefSeq" id="WP_146428949.1">
    <property type="nucleotide sequence ID" value="NZ_SJPF01000001.1"/>
</dbReference>
<dbReference type="OrthoDB" id="9810850at2"/>
<protein>
    <recommendedName>
        <fullName evidence="4">Cytochrome bo(3) ubiquinol oxidase subunit 3</fullName>
    </recommendedName>
    <alternativeName>
        <fullName evidence="12">Cytochrome o ubiquinol oxidase subunit 3</fullName>
    </alternativeName>
    <alternativeName>
        <fullName evidence="10">Oxidase bo(3) subunit 3</fullName>
    </alternativeName>
    <alternativeName>
        <fullName evidence="13">Ubiquinol oxidase polypeptide III</fullName>
    </alternativeName>
    <alternativeName>
        <fullName evidence="11">Ubiquinol oxidase subunit 3</fullName>
    </alternativeName>
</protein>
<dbReference type="Pfam" id="PF00510">
    <property type="entry name" value="COX3"/>
    <property type="match status" value="1"/>
</dbReference>
<evidence type="ECO:0000256" key="2">
    <source>
        <dbReference type="ARBA" id="ARBA00010581"/>
    </source>
</evidence>
<gene>
    <name evidence="17" type="primary">ctaE_1</name>
    <name evidence="17" type="ORF">Enr8_04120</name>
</gene>
<feature type="domain" description="Heme-copper oxidase subunit III family profile" evidence="16">
    <location>
        <begin position="1"/>
        <end position="200"/>
    </location>
</feature>
<dbReference type="GO" id="GO:0016491">
    <property type="term" value="F:oxidoreductase activity"/>
    <property type="evidence" value="ECO:0007669"/>
    <property type="project" value="UniProtKB-KW"/>
</dbReference>
<evidence type="ECO:0000256" key="15">
    <source>
        <dbReference type="SAM" id="Phobius"/>
    </source>
</evidence>
<feature type="transmembrane region" description="Helical" evidence="15">
    <location>
        <begin position="66"/>
        <end position="83"/>
    </location>
</feature>
<dbReference type="GO" id="GO:0019646">
    <property type="term" value="P:aerobic electron transport chain"/>
    <property type="evidence" value="ECO:0007669"/>
    <property type="project" value="InterPro"/>
</dbReference>
<evidence type="ECO:0000256" key="12">
    <source>
        <dbReference type="ARBA" id="ARBA00032189"/>
    </source>
</evidence>
<evidence type="ECO:0000256" key="10">
    <source>
        <dbReference type="ARBA" id="ARBA00030072"/>
    </source>
</evidence>
<dbReference type="Gene3D" id="1.20.120.80">
    <property type="entry name" value="Cytochrome c oxidase, subunit III, four-helix bundle"/>
    <property type="match status" value="1"/>
</dbReference>
<evidence type="ECO:0000256" key="1">
    <source>
        <dbReference type="ARBA" id="ARBA00004651"/>
    </source>
</evidence>
<dbReference type="GO" id="GO:0005886">
    <property type="term" value="C:plasma membrane"/>
    <property type="evidence" value="ECO:0007669"/>
    <property type="project" value="UniProtKB-SubCell"/>
</dbReference>
<comment type="subunit">
    <text evidence="3">Heterooctamer of two A chains, two B chains, two C chains and two D chains.</text>
</comment>
<dbReference type="FunFam" id="1.20.120.80:FF:000001">
    <property type="entry name" value="Cytochrome (Ubi)quinol oxidase subunit III"/>
    <property type="match status" value="1"/>
</dbReference>
<feature type="transmembrane region" description="Helical" evidence="15">
    <location>
        <begin position="24"/>
        <end position="46"/>
    </location>
</feature>
<keyword evidence="8 15" id="KW-0472">Membrane</keyword>
<keyword evidence="5" id="KW-1003">Cell membrane</keyword>
<evidence type="ECO:0000313" key="18">
    <source>
        <dbReference type="Proteomes" id="UP000318878"/>
    </source>
</evidence>
<comment type="caution">
    <text evidence="17">The sequence shown here is derived from an EMBL/GenBank/DDBJ whole genome shotgun (WGS) entry which is preliminary data.</text>
</comment>
<keyword evidence="18" id="KW-1185">Reference proteome</keyword>
<dbReference type="CDD" id="cd00386">
    <property type="entry name" value="Heme_Cu_Oxidase_III_like"/>
    <property type="match status" value="1"/>
</dbReference>